<evidence type="ECO:0000256" key="1">
    <source>
        <dbReference type="SAM" id="MobiDB-lite"/>
    </source>
</evidence>
<proteinExistence type="predicted"/>
<evidence type="ECO:0000313" key="4">
    <source>
        <dbReference type="Proteomes" id="UP000825701"/>
    </source>
</evidence>
<dbReference type="KEGG" id="cmet:K6K41_14900"/>
<evidence type="ECO:0000256" key="2">
    <source>
        <dbReference type="SAM" id="SignalP"/>
    </source>
</evidence>
<feature type="chain" id="PRO_5038998521" evidence="2">
    <location>
        <begin position="31"/>
        <end position="190"/>
    </location>
</feature>
<dbReference type="EMBL" id="CP081869">
    <property type="protein sequence ID" value="QZN98391.1"/>
    <property type="molecule type" value="Genomic_DNA"/>
</dbReference>
<dbReference type="Proteomes" id="UP000825701">
    <property type="component" value="Chromosome"/>
</dbReference>
<feature type="signal peptide" evidence="2">
    <location>
        <begin position="1"/>
        <end position="30"/>
    </location>
</feature>
<feature type="region of interest" description="Disordered" evidence="1">
    <location>
        <begin position="122"/>
        <end position="145"/>
    </location>
</feature>
<sequence>MHRSVLSVFLAVRLWLGALALIAGTAAAVAAEGPQAANLSVVDLDAEALKERMIAPKAIGDLVAPTGRIIAADPLVNPDHPPFGRTVAPGSYPVTLFFAQERVALAMLRLAPGKIARWRIATTPGQDARSSRTARSSAMASTRASAPSWTTRRCGRCAGAAARPSATTITTACSPTSSRPTMTTTRCTCP</sequence>
<dbReference type="AlphaFoldDB" id="A0A9E6R6N7"/>
<organism evidence="3 4">
    <name type="scientific">Chenggangzhangella methanolivorans</name>
    <dbReference type="NCBI Taxonomy" id="1437009"/>
    <lineage>
        <taxon>Bacteria</taxon>
        <taxon>Pseudomonadati</taxon>
        <taxon>Pseudomonadota</taxon>
        <taxon>Alphaproteobacteria</taxon>
        <taxon>Hyphomicrobiales</taxon>
        <taxon>Methylopilaceae</taxon>
        <taxon>Chenggangzhangella</taxon>
    </lineage>
</organism>
<keyword evidence="2" id="KW-0732">Signal</keyword>
<keyword evidence="4" id="KW-1185">Reference proteome</keyword>
<protein>
    <submittedName>
        <fullName evidence="3">DUF4241 domain-containing protein</fullName>
    </submittedName>
</protein>
<evidence type="ECO:0000313" key="3">
    <source>
        <dbReference type="EMBL" id="QZN98391.1"/>
    </source>
</evidence>
<feature type="compositionally biased region" description="Low complexity" evidence="1">
    <location>
        <begin position="131"/>
        <end position="145"/>
    </location>
</feature>
<accession>A0A9E6R6N7</accession>
<dbReference type="Pfam" id="PF14025">
    <property type="entry name" value="DUF4241"/>
    <property type="match status" value="1"/>
</dbReference>
<reference evidence="3" key="1">
    <citation type="submission" date="2021-08" db="EMBL/GenBank/DDBJ databases">
        <authorList>
            <person name="Zhang H."/>
            <person name="Xu M."/>
            <person name="Yu Z."/>
            <person name="Yang L."/>
            <person name="Cai Y."/>
        </authorList>
    </citation>
    <scope>NUCLEOTIDE SEQUENCE</scope>
    <source>
        <strain evidence="3">CHL1</strain>
    </source>
</reference>
<name>A0A9E6R6N7_9HYPH</name>
<gene>
    <name evidence="3" type="ORF">K6K41_14900</name>
</gene>
<dbReference type="InterPro" id="IPR025335">
    <property type="entry name" value="DUF4241"/>
</dbReference>